<dbReference type="CDD" id="cd00065">
    <property type="entry name" value="FYVE_like_SF"/>
    <property type="match status" value="1"/>
</dbReference>
<evidence type="ECO:0000256" key="1">
    <source>
        <dbReference type="ARBA" id="ARBA00022723"/>
    </source>
</evidence>
<evidence type="ECO:0008006" key="10">
    <source>
        <dbReference type="Google" id="ProtNLM"/>
    </source>
</evidence>
<feature type="compositionally biased region" description="Polar residues" evidence="5">
    <location>
        <begin position="480"/>
        <end position="496"/>
    </location>
</feature>
<keyword evidence="9" id="KW-1185">Reference proteome</keyword>
<dbReference type="InterPro" id="IPR023393">
    <property type="entry name" value="START-like_dom_sf"/>
</dbReference>
<feature type="domain" description="START" evidence="7">
    <location>
        <begin position="193"/>
        <end position="275"/>
    </location>
</feature>
<keyword evidence="3" id="KW-0862">Zinc</keyword>
<reference evidence="8" key="1">
    <citation type="submission" date="2022-11" db="EMBL/GenBank/DDBJ databases">
        <authorList>
            <person name="Morgan W.R."/>
            <person name="Tartar A."/>
        </authorList>
    </citation>
    <scope>NUCLEOTIDE SEQUENCE</scope>
    <source>
        <strain evidence="8">ARSEF 373</strain>
    </source>
</reference>
<dbReference type="InterPro" id="IPR000306">
    <property type="entry name" value="Znf_FYVE"/>
</dbReference>
<accession>A0AAV2YL18</accession>
<comment type="caution">
    <text evidence="8">The sequence shown here is derived from an EMBL/GenBank/DDBJ whole genome shotgun (WGS) entry which is preliminary data.</text>
</comment>
<dbReference type="PROSITE" id="PS50848">
    <property type="entry name" value="START"/>
    <property type="match status" value="1"/>
</dbReference>
<feature type="compositionally biased region" description="Polar residues" evidence="5">
    <location>
        <begin position="638"/>
        <end position="648"/>
    </location>
</feature>
<dbReference type="InterPro" id="IPR011011">
    <property type="entry name" value="Znf_FYVE_PHD"/>
</dbReference>
<gene>
    <name evidence="8" type="ORF">N0F65_010717</name>
</gene>
<feature type="region of interest" description="Disordered" evidence="5">
    <location>
        <begin position="460"/>
        <end position="597"/>
    </location>
</feature>
<dbReference type="InterPro" id="IPR013083">
    <property type="entry name" value="Znf_RING/FYVE/PHD"/>
</dbReference>
<dbReference type="InterPro" id="IPR052727">
    <property type="entry name" value="Rab4/Rab5_effector"/>
</dbReference>
<feature type="region of interest" description="Disordered" evidence="5">
    <location>
        <begin position="428"/>
        <end position="448"/>
    </location>
</feature>
<dbReference type="EMBL" id="DAKRPA010000240">
    <property type="protein sequence ID" value="DAZ94630.1"/>
    <property type="molecule type" value="Genomic_DNA"/>
</dbReference>
<feature type="region of interest" description="Disordered" evidence="5">
    <location>
        <begin position="617"/>
        <end position="648"/>
    </location>
</feature>
<evidence type="ECO:0000256" key="5">
    <source>
        <dbReference type="SAM" id="MobiDB-lite"/>
    </source>
</evidence>
<dbReference type="PANTHER" id="PTHR13510:SF44">
    <property type="entry name" value="RABENOSYN-5"/>
    <property type="match status" value="1"/>
</dbReference>
<dbReference type="AlphaFoldDB" id="A0AAV2YL18"/>
<dbReference type="GO" id="GO:0008270">
    <property type="term" value="F:zinc ion binding"/>
    <property type="evidence" value="ECO:0007669"/>
    <property type="project" value="UniProtKB-KW"/>
</dbReference>
<proteinExistence type="predicted"/>
<evidence type="ECO:0000256" key="4">
    <source>
        <dbReference type="PROSITE-ProRule" id="PRU00091"/>
    </source>
</evidence>
<dbReference type="InterPro" id="IPR017455">
    <property type="entry name" value="Znf_FYVE-rel"/>
</dbReference>
<dbReference type="Proteomes" id="UP001146120">
    <property type="component" value="Unassembled WGS sequence"/>
</dbReference>
<keyword evidence="1" id="KW-0479">Metal-binding</keyword>
<dbReference type="Gene3D" id="3.30.530.20">
    <property type="match status" value="1"/>
</dbReference>
<evidence type="ECO:0000313" key="9">
    <source>
        <dbReference type="Proteomes" id="UP001146120"/>
    </source>
</evidence>
<evidence type="ECO:0000313" key="8">
    <source>
        <dbReference type="EMBL" id="DAZ94630.1"/>
    </source>
</evidence>
<evidence type="ECO:0000259" key="6">
    <source>
        <dbReference type="PROSITE" id="PS50178"/>
    </source>
</evidence>
<feature type="domain" description="FYVE-type" evidence="6">
    <location>
        <begin position="321"/>
        <end position="375"/>
    </location>
</feature>
<dbReference type="Gene3D" id="3.30.40.10">
    <property type="entry name" value="Zinc/RING finger domain, C3HC4 (zinc finger)"/>
    <property type="match status" value="1"/>
</dbReference>
<organism evidence="8 9">
    <name type="scientific">Lagenidium giganteum</name>
    <dbReference type="NCBI Taxonomy" id="4803"/>
    <lineage>
        <taxon>Eukaryota</taxon>
        <taxon>Sar</taxon>
        <taxon>Stramenopiles</taxon>
        <taxon>Oomycota</taxon>
        <taxon>Peronosporomycetes</taxon>
        <taxon>Pythiales</taxon>
        <taxon>Pythiaceae</taxon>
    </lineage>
</organism>
<dbReference type="PANTHER" id="PTHR13510">
    <property type="entry name" value="FYVE-FINGER-CONTAINING RAB5 EFFECTOR PROTEIN RABENOSYN-5-RELATED"/>
    <property type="match status" value="1"/>
</dbReference>
<dbReference type="Pfam" id="PF01363">
    <property type="entry name" value="FYVE"/>
    <property type="match status" value="1"/>
</dbReference>
<name>A0AAV2YL18_9STRA</name>
<dbReference type="PROSITE" id="PS50178">
    <property type="entry name" value="ZF_FYVE"/>
    <property type="match status" value="1"/>
</dbReference>
<dbReference type="InterPro" id="IPR002913">
    <property type="entry name" value="START_lipid-bd_dom"/>
</dbReference>
<evidence type="ECO:0000256" key="2">
    <source>
        <dbReference type="ARBA" id="ARBA00022771"/>
    </source>
</evidence>
<reference evidence="8" key="2">
    <citation type="journal article" date="2023" name="Microbiol Resour">
        <title>Decontamination and Annotation of the Draft Genome Sequence of the Oomycete Lagenidium giganteum ARSEF 373.</title>
        <authorList>
            <person name="Morgan W.R."/>
            <person name="Tartar A."/>
        </authorList>
    </citation>
    <scope>NUCLEOTIDE SEQUENCE</scope>
    <source>
        <strain evidence="8">ARSEF 373</strain>
    </source>
</reference>
<sequence>MVEAGHVRPTSPRVVEARPRFGSADYVRPVMDSAVAAPPPVAVRPKDTFRCPELEPRMKKYLVRLANETANHLIKDTIEEQSGSTIQWRNINTIKGIRILRGYERDGALLSNSDGNPREASCLRGISEVNASIEEFAMLFKLDTHKQFTEHGLLFNPDLLDVATLYALVQPSGEHPRRYVGVKWCHVQSPSALFRNRDFCYLECQKEFHDADGRRGWVRSMHSIKMPGCPPLDKTHNIVRASLYRCGLVAIETDRPGVLNTTYTIEMDLKGHFPEIFQPTFLAHRIAALASVDKILQQQRLSSSPLLGDLDIPASSVKPACHFCYKAFATFLRRHVCRKCGESVCKNCSDDWELDIPVIGKKKVRICTVCSVEARGSHCVPLSARGHVTQQQQFPVRRTIACLEELNPFALGGESNNFRQVQVPVLSPRVGQDPELPNEPPRQSGGQAKMATYTAYQRAYAEPSRQAQPQLQQQRAPNFGPQSFGNLPQSSPFLNMQSLQQQPEPQPQPQRHQQPQQYQQPSPYPQQQQQQQYQQLQQQLQRSRSQQLQREQLEQQQQRHHRHSHNLAGTLNSDPTEQFGDFSDSLSSKTDDPSFYQQWTRSRPCSFDEAVKYATNPGYRKQSADPILEHKPAPTPSTPQHETSEQSVPANEMFEYIEGENGEWVATRRVGPNGTVLQSLSPHKQSSNSVSEFARAPKLKPTPEATPSFCGRCGSKHFVHDGIVKPTCTCHILEDAYAAVNDRPKTPASLQRGGNIIQVEGNLVDSNGRPVHTGAGPIQVAVDVDQVLPLLIERLSQHRLSVQSVENDHPPATSAA</sequence>
<evidence type="ECO:0000256" key="3">
    <source>
        <dbReference type="ARBA" id="ARBA00022833"/>
    </source>
</evidence>
<dbReference type="SUPFAM" id="SSF57903">
    <property type="entry name" value="FYVE/PHD zinc finger"/>
    <property type="match status" value="1"/>
</dbReference>
<feature type="compositionally biased region" description="Low complexity" evidence="5">
    <location>
        <begin position="497"/>
        <end position="556"/>
    </location>
</feature>
<dbReference type="SUPFAM" id="SSF55961">
    <property type="entry name" value="Bet v1-like"/>
    <property type="match status" value="1"/>
</dbReference>
<protein>
    <recommendedName>
        <fullName evidence="10">FYVE-type domain-containing protein</fullName>
    </recommendedName>
</protein>
<dbReference type="GO" id="GO:0008289">
    <property type="term" value="F:lipid binding"/>
    <property type="evidence" value="ECO:0007669"/>
    <property type="project" value="InterPro"/>
</dbReference>
<dbReference type="SMART" id="SM00064">
    <property type="entry name" value="FYVE"/>
    <property type="match status" value="1"/>
</dbReference>
<evidence type="ECO:0000259" key="7">
    <source>
        <dbReference type="PROSITE" id="PS50848"/>
    </source>
</evidence>
<keyword evidence="2 4" id="KW-0863">Zinc-finger</keyword>
<feature type="compositionally biased region" description="Low complexity" evidence="5">
    <location>
        <begin position="465"/>
        <end position="477"/>
    </location>
</feature>
<feature type="compositionally biased region" description="Polar residues" evidence="5">
    <location>
        <begin position="567"/>
        <end position="576"/>
    </location>
</feature>